<dbReference type="PaxDb" id="2903-EOD35234"/>
<dbReference type="Gene3D" id="3.40.50.2300">
    <property type="match status" value="1"/>
</dbReference>
<keyword evidence="1" id="KW-1015">Disulfide bond</keyword>
<keyword evidence="6" id="KW-1185">Reference proteome</keyword>
<feature type="transmembrane region" description="Helical" evidence="3">
    <location>
        <begin position="169"/>
        <end position="189"/>
    </location>
</feature>
<evidence type="ECO:0000256" key="3">
    <source>
        <dbReference type="SAM" id="Phobius"/>
    </source>
</evidence>
<dbReference type="KEGG" id="ehx:EMIHUDRAFT_455341"/>
<dbReference type="RefSeq" id="XP_005787663.1">
    <property type="nucleotide sequence ID" value="XM_005787606.1"/>
</dbReference>
<keyword evidence="3" id="KW-0812">Transmembrane</keyword>
<dbReference type="InterPro" id="IPR000742">
    <property type="entry name" value="EGF"/>
</dbReference>
<comment type="caution">
    <text evidence="1">Lacks conserved residue(s) required for the propagation of feature annotation.</text>
</comment>
<dbReference type="InterPro" id="IPR028082">
    <property type="entry name" value="Peripla_BP_I"/>
</dbReference>
<organism evidence="5 6">
    <name type="scientific">Emiliania huxleyi (strain CCMP1516)</name>
    <dbReference type="NCBI Taxonomy" id="280463"/>
    <lineage>
        <taxon>Eukaryota</taxon>
        <taxon>Haptista</taxon>
        <taxon>Haptophyta</taxon>
        <taxon>Prymnesiophyceae</taxon>
        <taxon>Isochrysidales</taxon>
        <taxon>Noelaerhabdaceae</taxon>
        <taxon>Emiliania</taxon>
    </lineage>
</organism>
<keyword evidence="3" id="KW-0472">Membrane</keyword>
<feature type="compositionally biased region" description="Basic and acidic residues" evidence="2">
    <location>
        <begin position="560"/>
        <end position="574"/>
    </location>
</feature>
<dbReference type="InterPro" id="IPR035897">
    <property type="entry name" value="Toll_tir_struct_dom_sf"/>
</dbReference>
<evidence type="ECO:0000256" key="2">
    <source>
        <dbReference type="SAM" id="MobiDB-lite"/>
    </source>
</evidence>
<feature type="disulfide bond" evidence="1">
    <location>
        <begin position="144"/>
        <end position="153"/>
    </location>
</feature>
<keyword evidence="1" id="KW-0245">EGF-like domain</keyword>
<evidence type="ECO:0000313" key="5">
    <source>
        <dbReference type="EnsemblProtists" id="EOD35234"/>
    </source>
</evidence>
<accession>A0A0D3KHJ9</accession>
<protein>
    <recommendedName>
        <fullName evidence="4">EGF-like domain-containing protein</fullName>
    </recommendedName>
</protein>
<evidence type="ECO:0000256" key="1">
    <source>
        <dbReference type="PROSITE-ProRule" id="PRU00076"/>
    </source>
</evidence>
<dbReference type="SUPFAM" id="SSF53822">
    <property type="entry name" value="Periplasmic binding protein-like I"/>
    <property type="match status" value="1"/>
</dbReference>
<evidence type="ECO:0000259" key="4">
    <source>
        <dbReference type="PROSITE" id="PS50026"/>
    </source>
</evidence>
<dbReference type="PROSITE" id="PS00022">
    <property type="entry name" value="EGF_1"/>
    <property type="match status" value="1"/>
</dbReference>
<dbReference type="AlphaFoldDB" id="A0A0D3KHJ9"/>
<dbReference type="Proteomes" id="UP000013827">
    <property type="component" value="Unassembled WGS sequence"/>
</dbReference>
<name>A0A0D3KHJ9_EMIH1</name>
<dbReference type="EnsemblProtists" id="EOD35234">
    <property type="protein sequence ID" value="EOD35234"/>
    <property type="gene ID" value="EMIHUDRAFT_455341"/>
</dbReference>
<feature type="region of interest" description="Disordered" evidence="2">
    <location>
        <begin position="559"/>
        <end position="583"/>
    </location>
</feature>
<proteinExistence type="predicted"/>
<reference evidence="5" key="2">
    <citation type="submission" date="2024-10" db="UniProtKB">
        <authorList>
            <consortium name="EnsemblProtists"/>
        </authorList>
    </citation>
    <scope>IDENTIFICATION</scope>
</reference>
<evidence type="ECO:0000313" key="6">
    <source>
        <dbReference type="Proteomes" id="UP000013827"/>
    </source>
</evidence>
<dbReference type="PROSITE" id="PS50026">
    <property type="entry name" value="EGF_3"/>
    <property type="match status" value="1"/>
</dbReference>
<reference evidence="6" key="1">
    <citation type="journal article" date="2013" name="Nature">
        <title>Pan genome of the phytoplankton Emiliania underpins its global distribution.</title>
        <authorList>
            <person name="Read B.A."/>
            <person name="Kegel J."/>
            <person name="Klute M.J."/>
            <person name="Kuo A."/>
            <person name="Lefebvre S.C."/>
            <person name="Maumus F."/>
            <person name="Mayer C."/>
            <person name="Miller J."/>
            <person name="Monier A."/>
            <person name="Salamov A."/>
            <person name="Young J."/>
            <person name="Aguilar M."/>
            <person name="Claverie J.M."/>
            <person name="Frickenhaus S."/>
            <person name="Gonzalez K."/>
            <person name="Herman E.K."/>
            <person name="Lin Y.C."/>
            <person name="Napier J."/>
            <person name="Ogata H."/>
            <person name="Sarno A.F."/>
            <person name="Shmutz J."/>
            <person name="Schroeder D."/>
            <person name="de Vargas C."/>
            <person name="Verret F."/>
            <person name="von Dassow P."/>
            <person name="Valentin K."/>
            <person name="Van de Peer Y."/>
            <person name="Wheeler G."/>
            <person name="Dacks J.B."/>
            <person name="Delwiche C.F."/>
            <person name="Dyhrman S.T."/>
            <person name="Glockner G."/>
            <person name="John U."/>
            <person name="Richards T."/>
            <person name="Worden A.Z."/>
            <person name="Zhang X."/>
            <person name="Grigoriev I.V."/>
            <person name="Allen A.E."/>
            <person name="Bidle K."/>
            <person name="Borodovsky M."/>
            <person name="Bowler C."/>
            <person name="Brownlee C."/>
            <person name="Cock J.M."/>
            <person name="Elias M."/>
            <person name="Gladyshev V.N."/>
            <person name="Groth M."/>
            <person name="Guda C."/>
            <person name="Hadaegh A."/>
            <person name="Iglesias-Rodriguez M.D."/>
            <person name="Jenkins J."/>
            <person name="Jones B.M."/>
            <person name="Lawson T."/>
            <person name="Leese F."/>
            <person name="Lindquist E."/>
            <person name="Lobanov A."/>
            <person name="Lomsadze A."/>
            <person name="Malik S.B."/>
            <person name="Marsh M.E."/>
            <person name="Mackinder L."/>
            <person name="Mock T."/>
            <person name="Mueller-Roeber B."/>
            <person name="Pagarete A."/>
            <person name="Parker M."/>
            <person name="Probert I."/>
            <person name="Quesneville H."/>
            <person name="Raines C."/>
            <person name="Rensing S.A."/>
            <person name="Riano-Pachon D.M."/>
            <person name="Richier S."/>
            <person name="Rokitta S."/>
            <person name="Shiraiwa Y."/>
            <person name="Soanes D.M."/>
            <person name="van der Giezen M."/>
            <person name="Wahlund T.M."/>
            <person name="Williams B."/>
            <person name="Wilson W."/>
            <person name="Wolfe G."/>
            <person name="Wurch L.L."/>
        </authorList>
    </citation>
    <scope>NUCLEOTIDE SEQUENCE</scope>
</reference>
<keyword evidence="3" id="KW-1133">Transmembrane helix</keyword>
<feature type="domain" description="EGF-like" evidence="4">
    <location>
        <begin position="119"/>
        <end position="154"/>
    </location>
</feature>
<dbReference type="HOGENOM" id="CLU_468096_0_0_1"/>
<sequence length="583" mass="62229">MPSEVGRFSGWNSSTYAAEFLSAFGGRTEYPAKALCALGDAIERAGSLETAAVASALRSTSLVEFFTSSISFNADGQMEGMDFPVVQYPPGAASLGLRYEVVFDAKEQENVSFPTPRWKLRKCANEGNCTAGNGTCRADGRCSCLPGRSGDLCEAVEESSAWDRVKVKVIAALASGLIAFCLCACLVYVRLRRRRRHLKGIIRPTAERMPGAARARVISAMGLPDGRYHVFLSHVWSSGQDQAKALKGQLQRYVQNISPFLDVDNLDDTARLEEHIGNSEAVIVLLTGSTAVADGAPASDYMRSLPPLILLLETDPSHGGVPLDVHRAECPDELREHVFAAPLVTWHRLRPFQMCSMKLLIVELLRAWKAAGADQPIFLPGDLLRSPPPPLATKRSLHVYFSRDNAGAAAVAAGIAEASGQQLRSTDDPAQARAACAFLLYLNGATFAAGERAEALGREVHEALEGDRPFVLVHERRDGDAGAATFDDIIAATPAALREAGIYRPIATPLHGGPHADVSYRLILERIDAACGSGGGGVGGILSDALNLTEKLTGLDLDDDGHVGSEQSAREAKGAKSTITVAK</sequence>
<dbReference type="GeneID" id="17280502"/>
<dbReference type="Gene3D" id="3.40.50.10140">
    <property type="entry name" value="Toll/interleukin-1 receptor homology (TIR) domain"/>
    <property type="match status" value="1"/>
</dbReference>